<evidence type="ECO:0000313" key="2">
    <source>
        <dbReference type="EMBL" id="SVA00345.1"/>
    </source>
</evidence>
<dbReference type="PANTHER" id="PTHR47268">
    <property type="entry name" value="ACYLPHOSPHATASE"/>
    <property type="match status" value="1"/>
</dbReference>
<dbReference type="PROSITE" id="PS51160">
    <property type="entry name" value="ACYLPHOSPHATASE_3"/>
    <property type="match status" value="1"/>
</dbReference>
<evidence type="ECO:0000259" key="1">
    <source>
        <dbReference type="PROSITE" id="PS51160"/>
    </source>
</evidence>
<dbReference type="Gene3D" id="3.30.70.100">
    <property type="match status" value="1"/>
</dbReference>
<dbReference type="PRINTS" id="PR00112">
    <property type="entry name" value="ACYLPHPHTASE"/>
</dbReference>
<dbReference type="Pfam" id="PF00708">
    <property type="entry name" value="Acylphosphatase"/>
    <property type="match status" value="1"/>
</dbReference>
<dbReference type="PANTHER" id="PTHR47268:SF4">
    <property type="entry name" value="ACYLPHOSPHATASE"/>
    <property type="match status" value="1"/>
</dbReference>
<name>A0A381S8C8_9ZZZZ</name>
<dbReference type="InterPro" id="IPR001792">
    <property type="entry name" value="Acylphosphatase-like_dom"/>
</dbReference>
<accession>A0A381S8C8</accession>
<feature type="domain" description="Acylphosphatase-like" evidence="1">
    <location>
        <begin position="6"/>
        <end position="92"/>
    </location>
</feature>
<dbReference type="GO" id="GO:0003998">
    <property type="term" value="F:acylphosphatase activity"/>
    <property type="evidence" value="ECO:0007669"/>
    <property type="project" value="InterPro"/>
</dbReference>
<dbReference type="InterPro" id="IPR017968">
    <property type="entry name" value="Acylphosphatase_CS"/>
</dbReference>
<dbReference type="EMBL" id="UINC01002791">
    <property type="protein sequence ID" value="SVA00345.1"/>
    <property type="molecule type" value="Genomic_DNA"/>
</dbReference>
<protein>
    <recommendedName>
        <fullName evidence="1">Acylphosphatase-like domain-containing protein</fullName>
    </recommendedName>
</protein>
<dbReference type="AlphaFoldDB" id="A0A381S8C8"/>
<sequence length="92" mass="10330">MSAEQRFDLVISGKVQGVGYRYSVKHKAESLGISGFVRNQNDGSVFVAAQGEKPAMEHFVRWCYQGPPAAFVRTIEKIPGTIEDFRNFSILY</sequence>
<proteinExistence type="predicted"/>
<dbReference type="PROSITE" id="PS00151">
    <property type="entry name" value="ACYLPHOSPHATASE_2"/>
    <property type="match status" value="1"/>
</dbReference>
<dbReference type="InterPro" id="IPR020456">
    <property type="entry name" value="Acylphosphatase"/>
</dbReference>
<reference evidence="2" key="1">
    <citation type="submission" date="2018-05" db="EMBL/GenBank/DDBJ databases">
        <authorList>
            <person name="Lanie J.A."/>
            <person name="Ng W.-L."/>
            <person name="Kazmierczak K.M."/>
            <person name="Andrzejewski T.M."/>
            <person name="Davidsen T.M."/>
            <person name="Wayne K.J."/>
            <person name="Tettelin H."/>
            <person name="Glass J.I."/>
            <person name="Rusch D."/>
            <person name="Podicherti R."/>
            <person name="Tsui H.-C.T."/>
            <person name="Winkler M.E."/>
        </authorList>
    </citation>
    <scope>NUCLEOTIDE SEQUENCE</scope>
</reference>
<organism evidence="2">
    <name type="scientific">marine metagenome</name>
    <dbReference type="NCBI Taxonomy" id="408172"/>
    <lineage>
        <taxon>unclassified sequences</taxon>
        <taxon>metagenomes</taxon>
        <taxon>ecological metagenomes</taxon>
    </lineage>
</organism>
<dbReference type="SUPFAM" id="SSF54975">
    <property type="entry name" value="Acylphosphatase/BLUF domain-like"/>
    <property type="match status" value="1"/>
</dbReference>
<gene>
    <name evidence="2" type="ORF">METZ01_LOCUS53199</name>
</gene>
<dbReference type="InterPro" id="IPR036046">
    <property type="entry name" value="Acylphosphatase-like_dom_sf"/>
</dbReference>